<dbReference type="AlphaFoldDB" id="A0AAD6UKP7"/>
<reference evidence="2" key="1">
    <citation type="submission" date="2023-03" db="EMBL/GenBank/DDBJ databases">
        <title>Massive genome expansion in bonnet fungi (Mycena s.s.) driven by repeated elements and novel gene families across ecological guilds.</title>
        <authorList>
            <consortium name="Lawrence Berkeley National Laboratory"/>
            <person name="Harder C.B."/>
            <person name="Miyauchi S."/>
            <person name="Viragh M."/>
            <person name="Kuo A."/>
            <person name="Thoen E."/>
            <person name="Andreopoulos B."/>
            <person name="Lu D."/>
            <person name="Skrede I."/>
            <person name="Drula E."/>
            <person name="Henrissat B."/>
            <person name="Morin E."/>
            <person name="Kohler A."/>
            <person name="Barry K."/>
            <person name="LaButti K."/>
            <person name="Morin E."/>
            <person name="Salamov A."/>
            <person name="Lipzen A."/>
            <person name="Mereny Z."/>
            <person name="Hegedus B."/>
            <person name="Baldrian P."/>
            <person name="Stursova M."/>
            <person name="Weitz H."/>
            <person name="Taylor A."/>
            <person name="Grigoriev I.V."/>
            <person name="Nagy L.G."/>
            <person name="Martin F."/>
            <person name="Kauserud H."/>
        </authorList>
    </citation>
    <scope>NUCLEOTIDE SEQUENCE</scope>
    <source>
        <strain evidence="2">CBHHK173m</strain>
    </source>
</reference>
<feature type="region of interest" description="Disordered" evidence="1">
    <location>
        <begin position="709"/>
        <end position="742"/>
    </location>
</feature>
<feature type="region of interest" description="Disordered" evidence="1">
    <location>
        <begin position="675"/>
        <end position="694"/>
    </location>
</feature>
<feature type="compositionally biased region" description="Polar residues" evidence="1">
    <location>
        <begin position="328"/>
        <end position="339"/>
    </location>
</feature>
<evidence type="ECO:0000313" key="3">
    <source>
        <dbReference type="Proteomes" id="UP001222325"/>
    </source>
</evidence>
<keyword evidence="3" id="KW-1185">Reference proteome</keyword>
<feature type="compositionally biased region" description="Basic and acidic residues" evidence="1">
    <location>
        <begin position="855"/>
        <end position="865"/>
    </location>
</feature>
<name>A0AAD6UKP7_9AGAR</name>
<evidence type="ECO:0000313" key="2">
    <source>
        <dbReference type="EMBL" id="KAJ7100064.1"/>
    </source>
</evidence>
<feature type="compositionally biased region" description="Polar residues" evidence="1">
    <location>
        <begin position="491"/>
        <end position="500"/>
    </location>
</feature>
<accession>A0AAD6UKP7</accession>
<feature type="compositionally biased region" description="Polar residues" evidence="1">
    <location>
        <begin position="714"/>
        <end position="724"/>
    </location>
</feature>
<feature type="compositionally biased region" description="Basic residues" evidence="1">
    <location>
        <begin position="812"/>
        <end position="824"/>
    </location>
</feature>
<feature type="compositionally biased region" description="Polar residues" evidence="1">
    <location>
        <begin position="465"/>
        <end position="475"/>
    </location>
</feature>
<feature type="compositionally biased region" description="Basic and acidic residues" evidence="1">
    <location>
        <begin position="432"/>
        <end position="445"/>
    </location>
</feature>
<protein>
    <submittedName>
        <fullName evidence="2">Uncharacterized protein</fullName>
    </submittedName>
</protein>
<feature type="region of interest" description="Disordered" evidence="1">
    <location>
        <begin position="304"/>
        <end position="359"/>
    </location>
</feature>
<feature type="region of interest" description="Disordered" evidence="1">
    <location>
        <begin position="764"/>
        <end position="865"/>
    </location>
</feature>
<evidence type="ECO:0000256" key="1">
    <source>
        <dbReference type="SAM" id="MobiDB-lite"/>
    </source>
</evidence>
<dbReference type="EMBL" id="JARJCN010000006">
    <property type="protein sequence ID" value="KAJ7100064.1"/>
    <property type="molecule type" value="Genomic_DNA"/>
</dbReference>
<proteinExistence type="predicted"/>
<organism evidence="2 3">
    <name type="scientific">Mycena belliarum</name>
    <dbReference type="NCBI Taxonomy" id="1033014"/>
    <lineage>
        <taxon>Eukaryota</taxon>
        <taxon>Fungi</taxon>
        <taxon>Dikarya</taxon>
        <taxon>Basidiomycota</taxon>
        <taxon>Agaricomycotina</taxon>
        <taxon>Agaricomycetes</taxon>
        <taxon>Agaricomycetidae</taxon>
        <taxon>Agaricales</taxon>
        <taxon>Marasmiineae</taxon>
        <taxon>Mycenaceae</taxon>
        <taxon>Mycena</taxon>
    </lineage>
</organism>
<dbReference type="Proteomes" id="UP001222325">
    <property type="component" value="Unassembled WGS sequence"/>
</dbReference>
<feature type="region of interest" description="Disordered" evidence="1">
    <location>
        <begin position="586"/>
        <end position="606"/>
    </location>
</feature>
<gene>
    <name evidence="2" type="ORF">B0H15DRAFT_944441</name>
</gene>
<feature type="region of interest" description="Disordered" evidence="1">
    <location>
        <begin position="417"/>
        <end position="500"/>
    </location>
</feature>
<sequence>MSSSVPPNIPAAFIPSFQRHSSLMTLPFYMPNRACLAANFWGDWKKAMRTIRVKPPPNQSAQEVEAPFTHFTLIAVVSDNHPALGPLGNYNPAGKWAKPLTNAKYMFQVQRPPRDPVYAAAYDVGVENMDTWQHQVCAAPEHLLVKEDNLTKVRFCKHMWEKKGPNSAASDIDPREWPVPTDHRQAFNEALRTHNLRSLSVFDTNGMRLQPSAIPEVLPGCVVQLSYHIVYYRFGMEGSITHAVNAEVDEIAILRHALPEPGPTPFTSAASFPAAGSFQQSAHVHNGPQATAFFSVTTSTDRDATPYGVRQMASNNPGARGQEHLPRPSSTTNSWQHPQTPHRLHGNAAMGGGRPEYDLSHDATRFLTGRVNANDAQTGPHMSGNQSQDGCALVPGSAAPIVPAPYFRGATPAPQAWWPPFQGAAQSSPWDHSSRSDLSHPDMHGFSRGSGGPRTPAANAAFAHQTPTTPLSNPYITPPASAPRLTGHLWNASSTSPSPAGFQLPSSRAATGTPVVGSQVPRQFIGGLPGPVFPLHTQQQGHIQGAQNTTVGPPKTPQTALMSPISTVPRDLGSNTRVQAHPVFEPSPFTEQRGMTPQPGRMPAVQSELTSRGPSRFDALFAGAGVETAGQYERRMMYEHGTVANPHWPQEHRARLMTGDHTYSPLTEPLYRPTTPAHAKGPHAPIVPQTPGRESVPKATPLFLPATPPAMANLNDTRTDTPQPATAHEGEMPELEDQGPPVWQSVTPIWVGLLGDSAQIEATVPHSEGGTSSGHTSSPESLFSEGNGGINPALTCGTSSTSEEEAPALVKYKQRREAKGKKRAAVQDHVQPRRKAPRLHYEQNDTTPDIVAEDNNERHATGGKA</sequence>
<comment type="caution">
    <text evidence="2">The sequence shown here is derived from an EMBL/GenBank/DDBJ whole genome shotgun (WGS) entry which is preliminary data.</text>
</comment>
<feature type="compositionally biased region" description="Low complexity" evidence="1">
    <location>
        <begin position="765"/>
        <end position="781"/>
    </location>
</feature>